<dbReference type="Gene3D" id="2.60.40.3710">
    <property type="match status" value="1"/>
</dbReference>
<comment type="caution">
    <text evidence="1">The sequence shown here is derived from an EMBL/GenBank/DDBJ whole genome shotgun (WGS) entry which is preliminary data.</text>
</comment>
<evidence type="ECO:0000313" key="2">
    <source>
        <dbReference type="Proteomes" id="UP000649604"/>
    </source>
</evidence>
<sequence length="641" mass="72086">MQKLSFVVLIGGVLLGLASPGVSSQPAHLLGQQTTAVVPERFLRGYDPITVFFNAPPLGPDRRGPEDQPESLAQQQVFQLLPAHPGEYLWIDAQTLQFLPTIPWTPLSRFTVQVQNRQHSLITFMPEPVALTPEPGSHDLNPLTELALSFPAPLEIDTLASMITLEVQDLPGMDDQPSLWITEEDFTLKQLERSSNSAPVQYALTLHRPITYGKQITLHLKLSLDATIPGTVARYTWSTKPDFRVTGIGSGYTIFPVASGGSLFSKEQPLIRRGNSEPLFIQFSDRLGQLSLPQVKRFIRFDPAVQNFRFEVSGQRLYLYFDSESDRFYTLTLHPVPLQDEAGRPLRVQGQTMLSFFYPQADPFLRWKYSQGIVERYGPQQFPMEGRGEEQADIRVYKIDPLDRNFWPFPSSPVEVDESQRPPGPGEEPDFATNMVEHVQLLGSPLISQLMPLPMQDRPGDLRFGLDLKNAFARISGAAQPGTYLVGYRQLGGDSVRSYVRIQVTDLSLSTIEEESAVTFVVTSLKTGQPVAGATITVEGQVTHERWVPIVSGVTDSQGQYRYAHAARHSAAITRIIITYEQDMLVLNPKIAPPQFANNHWYNSRSVWLGWLNQHPIRTKHVAKRRTHIFTERPVYRPAEP</sequence>
<dbReference type="EMBL" id="WJJP01000365">
    <property type="protein sequence ID" value="MBD3325159.1"/>
    <property type="molecule type" value="Genomic_DNA"/>
</dbReference>
<evidence type="ECO:0000313" key="1">
    <source>
        <dbReference type="EMBL" id="MBD3325159.1"/>
    </source>
</evidence>
<organism evidence="1 2">
    <name type="scientific">candidate division KSB3 bacterium</name>
    <dbReference type="NCBI Taxonomy" id="2044937"/>
    <lineage>
        <taxon>Bacteria</taxon>
        <taxon>candidate division KSB3</taxon>
    </lineage>
</organism>
<proteinExistence type="predicted"/>
<name>A0A9D5JW06_9BACT</name>
<dbReference type="AlphaFoldDB" id="A0A9D5JW06"/>
<feature type="non-terminal residue" evidence="1">
    <location>
        <position position="641"/>
    </location>
</feature>
<reference evidence="1" key="1">
    <citation type="submission" date="2019-11" db="EMBL/GenBank/DDBJ databases">
        <title>Microbial mats filling the niche in hypersaline microbial mats.</title>
        <authorList>
            <person name="Wong H.L."/>
            <person name="Macleod F.I."/>
            <person name="White R.A. III"/>
            <person name="Burns B.P."/>
        </authorList>
    </citation>
    <scope>NUCLEOTIDE SEQUENCE</scope>
    <source>
        <strain evidence="1">Rbin_158</strain>
    </source>
</reference>
<gene>
    <name evidence="1" type="ORF">GF339_11280</name>
</gene>
<accession>A0A9D5JW06</accession>
<dbReference type="Proteomes" id="UP000649604">
    <property type="component" value="Unassembled WGS sequence"/>
</dbReference>
<protein>
    <submittedName>
        <fullName evidence="1">Uncharacterized protein</fullName>
    </submittedName>
</protein>